<feature type="chain" id="PRO_5013231024" description="Multiple inositol polyphosphate phosphatase 1" evidence="14">
    <location>
        <begin position="21"/>
        <end position="478"/>
    </location>
</feature>
<dbReference type="OrthoDB" id="9770871at2"/>
<evidence type="ECO:0000256" key="11">
    <source>
        <dbReference type="ARBA" id="ARBA00043671"/>
    </source>
</evidence>
<evidence type="ECO:0000256" key="4">
    <source>
        <dbReference type="ARBA" id="ARBA00013040"/>
    </source>
</evidence>
<dbReference type="PROSITE" id="PS00616">
    <property type="entry name" value="HIS_ACID_PHOSPHAT_1"/>
    <property type="match status" value="1"/>
</dbReference>
<gene>
    <name evidence="15" type="ORF">EHSB41UT_02246</name>
</gene>
<dbReference type="Gene3D" id="3.40.50.1240">
    <property type="entry name" value="Phosphoglycerate mutase-like"/>
    <property type="match status" value="1"/>
</dbReference>
<comment type="catalytic activity">
    <reaction evidence="13">
        <text>(2R)-2,3-bisphosphoglycerate + H2O = (2R)-2-phosphoglycerate + phosphate</text>
        <dbReference type="Rhea" id="RHEA:27381"/>
        <dbReference type="ChEBI" id="CHEBI:15377"/>
        <dbReference type="ChEBI" id="CHEBI:43474"/>
        <dbReference type="ChEBI" id="CHEBI:58248"/>
        <dbReference type="ChEBI" id="CHEBI:58289"/>
        <dbReference type="EC" id="3.1.3.80"/>
    </reaction>
    <physiologicalReaction direction="left-to-right" evidence="13">
        <dbReference type="Rhea" id="RHEA:27382"/>
    </physiologicalReaction>
</comment>
<evidence type="ECO:0000256" key="10">
    <source>
        <dbReference type="ARBA" id="ARBA00043668"/>
    </source>
</evidence>
<evidence type="ECO:0000256" key="12">
    <source>
        <dbReference type="ARBA" id="ARBA00043691"/>
    </source>
</evidence>
<evidence type="ECO:0000256" key="6">
    <source>
        <dbReference type="ARBA" id="ARBA00022729"/>
    </source>
</evidence>
<dbReference type="PANTHER" id="PTHR20963">
    <property type="entry name" value="MULTIPLE INOSITOL POLYPHOSPHATE PHOSPHATASE-RELATED"/>
    <property type="match status" value="1"/>
</dbReference>
<name>A0A1X7AM20_9GAMM</name>
<dbReference type="GO" id="GO:0034417">
    <property type="term" value="F:bisphosphoglycerate 3-phosphatase activity"/>
    <property type="evidence" value="ECO:0007669"/>
    <property type="project" value="UniProtKB-EC"/>
</dbReference>
<dbReference type="InterPro" id="IPR033379">
    <property type="entry name" value="Acid_Pase_AS"/>
</dbReference>
<evidence type="ECO:0000313" key="15">
    <source>
        <dbReference type="EMBL" id="SMA46723.1"/>
    </source>
</evidence>
<evidence type="ECO:0000256" key="1">
    <source>
        <dbReference type="ARBA" id="ARBA00004370"/>
    </source>
</evidence>
<keyword evidence="16" id="KW-1185">Reference proteome</keyword>
<comment type="catalytic activity">
    <reaction evidence="12">
        <text>1D-myo-inositol hexakisphosphate + H2O = 1D-myo-inositol 1,2,4,5,6-pentakisphosphate + phosphate</text>
        <dbReference type="Rhea" id="RHEA:16989"/>
        <dbReference type="ChEBI" id="CHEBI:15377"/>
        <dbReference type="ChEBI" id="CHEBI:43474"/>
        <dbReference type="ChEBI" id="CHEBI:57798"/>
        <dbReference type="ChEBI" id="CHEBI:58130"/>
        <dbReference type="EC" id="3.1.3.62"/>
    </reaction>
    <physiologicalReaction direction="left-to-right" evidence="12">
        <dbReference type="Rhea" id="RHEA:16990"/>
    </physiologicalReaction>
</comment>
<comment type="catalytic activity">
    <reaction evidence="11">
        <text>1D-myo-inositol 1,2,4,5,6-pentakisphosphate + H2O = 1D-myo-inositol 1,2,5,6-tetrakisphosphate + phosphate</text>
        <dbReference type="Rhea" id="RHEA:77115"/>
        <dbReference type="ChEBI" id="CHEBI:15377"/>
        <dbReference type="ChEBI" id="CHEBI:43474"/>
        <dbReference type="ChEBI" id="CHEBI:57798"/>
        <dbReference type="ChEBI" id="CHEBI:195535"/>
        <dbReference type="EC" id="3.1.3.62"/>
    </reaction>
    <physiologicalReaction direction="left-to-right" evidence="11">
        <dbReference type="Rhea" id="RHEA:77116"/>
    </physiologicalReaction>
</comment>
<reference evidence="15 16" key="1">
    <citation type="submission" date="2017-03" db="EMBL/GenBank/DDBJ databases">
        <authorList>
            <person name="Afonso C.L."/>
            <person name="Miller P.J."/>
            <person name="Scott M.A."/>
            <person name="Spackman E."/>
            <person name="Goraichik I."/>
            <person name="Dimitrov K.M."/>
            <person name="Suarez D.L."/>
            <person name="Swayne D.E."/>
        </authorList>
    </citation>
    <scope>NUCLEOTIDE SEQUENCE [LARGE SCALE GENOMIC DNA]</scope>
    <source>
        <strain evidence="15">SB41UT1</strain>
    </source>
</reference>
<proteinExistence type="inferred from homology"/>
<dbReference type="AlphaFoldDB" id="A0A1X7AM20"/>
<evidence type="ECO:0000256" key="13">
    <source>
        <dbReference type="ARBA" id="ARBA00043832"/>
    </source>
</evidence>
<evidence type="ECO:0000256" key="14">
    <source>
        <dbReference type="SAM" id="SignalP"/>
    </source>
</evidence>
<comment type="similarity">
    <text evidence="2">Belongs to the histidine acid phosphatase family. MINPP1 subfamily.</text>
</comment>
<dbReference type="PANTHER" id="PTHR20963:SF8">
    <property type="entry name" value="MULTIPLE INOSITOL POLYPHOSPHATE PHOSPHATASE 1"/>
    <property type="match status" value="1"/>
</dbReference>
<dbReference type="RefSeq" id="WP_087109820.1">
    <property type="nucleotide sequence ID" value="NZ_CBCSCN010000002.1"/>
</dbReference>
<comment type="catalytic activity">
    <reaction evidence="10">
        <text>1D-myo-inositol 1,2,5,6-tetrakisphosphate + H2O = 1D-myo-inositol 1,2,6-trisphosphate + phosphate</text>
        <dbReference type="Rhea" id="RHEA:77119"/>
        <dbReference type="ChEBI" id="CHEBI:15377"/>
        <dbReference type="ChEBI" id="CHEBI:43474"/>
        <dbReference type="ChEBI" id="CHEBI:195535"/>
        <dbReference type="ChEBI" id="CHEBI:195537"/>
        <dbReference type="EC" id="3.1.3.62"/>
    </reaction>
    <physiologicalReaction direction="left-to-right" evidence="10">
        <dbReference type="Rhea" id="RHEA:77120"/>
    </physiologicalReaction>
</comment>
<evidence type="ECO:0000256" key="2">
    <source>
        <dbReference type="ARBA" id="ARBA00008422"/>
    </source>
</evidence>
<keyword evidence="6 14" id="KW-0732">Signal</keyword>
<evidence type="ECO:0000313" key="16">
    <source>
        <dbReference type="Proteomes" id="UP000196573"/>
    </source>
</evidence>
<dbReference type="Pfam" id="PF00328">
    <property type="entry name" value="His_Phos_2"/>
    <property type="match status" value="1"/>
</dbReference>
<dbReference type="SUPFAM" id="SSF53254">
    <property type="entry name" value="Phosphoglycerate mutase-like"/>
    <property type="match status" value="1"/>
</dbReference>
<evidence type="ECO:0000256" key="9">
    <source>
        <dbReference type="ARBA" id="ARBA00031642"/>
    </source>
</evidence>
<comment type="subcellular location">
    <subcellularLocation>
        <location evidence="1">Membrane</location>
    </subcellularLocation>
</comment>
<dbReference type="EC" id="3.1.3.62" evidence="4"/>
<organism evidence="15 16">
    <name type="scientific">Parendozoicomonas haliclonae</name>
    <dbReference type="NCBI Taxonomy" id="1960125"/>
    <lineage>
        <taxon>Bacteria</taxon>
        <taxon>Pseudomonadati</taxon>
        <taxon>Pseudomonadota</taxon>
        <taxon>Gammaproteobacteria</taxon>
        <taxon>Oceanospirillales</taxon>
        <taxon>Endozoicomonadaceae</taxon>
        <taxon>Parendozoicomonas</taxon>
    </lineage>
</organism>
<feature type="signal peptide" evidence="14">
    <location>
        <begin position="1"/>
        <end position="20"/>
    </location>
</feature>
<dbReference type="EC" id="3.1.3.80" evidence="3"/>
<evidence type="ECO:0000256" key="3">
    <source>
        <dbReference type="ARBA" id="ARBA00012976"/>
    </source>
</evidence>
<accession>A0A1X7AM20</accession>
<dbReference type="GO" id="GO:0016020">
    <property type="term" value="C:membrane"/>
    <property type="evidence" value="ECO:0007669"/>
    <property type="project" value="UniProtKB-SubCell"/>
</dbReference>
<protein>
    <recommendedName>
        <fullName evidence="5">Multiple inositol polyphosphate phosphatase 1</fullName>
        <ecNumber evidence="4">3.1.3.62</ecNumber>
        <ecNumber evidence="3">3.1.3.80</ecNumber>
    </recommendedName>
    <alternativeName>
        <fullName evidence="9">2,3-bisphosphoglycerate 3-phosphatase</fullName>
    </alternativeName>
</protein>
<evidence type="ECO:0000256" key="7">
    <source>
        <dbReference type="ARBA" id="ARBA00022801"/>
    </source>
</evidence>
<keyword evidence="7" id="KW-0378">Hydrolase</keyword>
<dbReference type="InterPro" id="IPR000560">
    <property type="entry name" value="His_Pase_clade-2"/>
</dbReference>
<dbReference type="InterPro" id="IPR029033">
    <property type="entry name" value="His_PPase_superfam"/>
</dbReference>
<keyword evidence="8" id="KW-0472">Membrane</keyword>
<dbReference type="EMBL" id="FWPT01000004">
    <property type="protein sequence ID" value="SMA46723.1"/>
    <property type="molecule type" value="Genomic_DNA"/>
</dbReference>
<sequence length="478" mass="53188">MKKTGIVFLLGSLITPFGFSAPGDTFREQVRNSIEPHLGTKRPYTHPDIIAAPPPNCSLVHINHLGRHGSRYPGGDAVWKKEFQKPAEALGLADPSSSSLTPAGQALATIIQQQIALYNGPLNPAGEITKQGEQEQAAIAERLIASSGLSAEAFLDNLKRRSAIAKSTVVHRTHTSRIAFLQGWERTLGVENQKALNVAFQTPTKDELDTELQFYQVCKKMVTGWKEVVDNNLETIYQPRNTPEVREKMSSFSSSFISDLNAKQSLNFNKLAHKLCALDANQNYELGICHLLSQAPEFKTLFEAYGQISNRRQFYGRGPAKEHDRLNATSAVVLLDSFLSTTSAAIENPDSTPFVELRFAHESTLLRLMQALNLVNYENSTNKQGEITWNVSSLCPMSSNLVWQTYRCEGDSADVYKTRMLMNERVMPFPVAGCDRADGLCEWQTVEAFYSSLYRGVSLNDVCGDVSLDYSDTYRDNQ</sequence>
<evidence type="ECO:0000256" key="8">
    <source>
        <dbReference type="ARBA" id="ARBA00023136"/>
    </source>
</evidence>
<dbReference type="Proteomes" id="UP000196573">
    <property type="component" value="Unassembled WGS sequence"/>
</dbReference>
<evidence type="ECO:0000256" key="5">
    <source>
        <dbReference type="ARBA" id="ARBA00018097"/>
    </source>
</evidence>